<dbReference type="Pfam" id="PF07324">
    <property type="entry name" value="DGCR6"/>
    <property type="match status" value="1"/>
</dbReference>
<evidence type="ECO:0008006" key="4">
    <source>
        <dbReference type="Google" id="ProtNLM"/>
    </source>
</evidence>
<evidence type="ECO:0000313" key="3">
    <source>
        <dbReference type="Proteomes" id="UP000663828"/>
    </source>
</evidence>
<keyword evidence="3" id="KW-1185">Reference proteome</keyword>
<name>A0A816DKL9_ADIRI</name>
<comment type="caution">
    <text evidence="2">The sequence shown here is derived from an EMBL/GenBank/DDBJ whole genome shotgun (WGS) entry which is preliminary data.</text>
</comment>
<reference evidence="2" key="1">
    <citation type="submission" date="2021-02" db="EMBL/GenBank/DDBJ databases">
        <authorList>
            <person name="Nowell W R."/>
        </authorList>
    </citation>
    <scope>NUCLEOTIDE SEQUENCE</scope>
</reference>
<accession>A0A816DKL9</accession>
<dbReference type="EMBL" id="CAJNOR010008526">
    <property type="protein sequence ID" value="CAF1634201.1"/>
    <property type="molecule type" value="Genomic_DNA"/>
</dbReference>
<sequence>MNRQQIAEQLKLMINGLPAKLQERFENDDLIEHLITVSLDRNVIDIINSLQETQERTEKTLFSERQKLVQKAKEQEMDLVRRHADDEARCADRPQHLSLLQSANKSEFEAFVKRVADEQQRFDMKIILDLDQKMLEQQTRLEKAGVSCMHATNKPSDVRLQMFIIEFIQHIAKQQQSSSRTENSI</sequence>
<organism evidence="2 3">
    <name type="scientific">Adineta ricciae</name>
    <name type="common">Rotifer</name>
    <dbReference type="NCBI Taxonomy" id="249248"/>
    <lineage>
        <taxon>Eukaryota</taxon>
        <taxon>Metazoa</taxon>
        <taxon>Spiralia</taxon>
        <taxon>Gnathifera</taxon>
        <taxon>Rotifera</taxon>
        <taxon>Eurotatoria</taxon>
        <taxon>Bdelloidea</taxon>
        <taxon>Adinetida</taxon>
        <taxon>Adinetidae</taxon>
        <taxon>Adineta</taxon>
    </lineage>
</organism>
<dbReference type="PANTHER" id="PTHR13054:SF2">
    <property type="entry name" value="PROTEIN DGCR6"/>
    <property type="match status" value="1"/>
</dbReference>
<evidence type="ECO:0000256" key="1">
    <source>
        <dbReference type="ARBA" id="ARBA00005939"/>
    </source>
</evidence>
<protein>
    <recommendedName>
        <fullName evidence="4">DGCR6-like protein</fullName>
    </recommendedName>
</protein>
<comment type="similarity">
    <text evidence="1">Belongs to the gonadal family.</text>
</comment>
<evidence type="ECO:0000313" key="2">
    <source>
        <dbReference type="EMBL" id="CAF1634201.1"/>
    </source>
</evidence>
<dbReference type="AlphaFoldDB" id="A0A816DKL9"/>
<dbReference type="InterPro" id="IPR010849">
    <property type="entry name" value="Gonadal"/>
</dbReference>
<dbReference type="Proteomes" id="UP000663828">
    <property type="component" value="Unassembled WGS sequence"/>
</dbReference>
<proteinExistence type="inferred from homology"/>
<dbReference type="PANTHER" id="PTHR13054">
    <property type="entry name" value="DIGEORGE SYNDROME CRITICAL REGION 6 DGCR6 FAMILY MEMBER"/>
    <property type="match status" value="1"/>
</dbReference>
<gene>
    <name evidence="2" type="ORF">XAT740_LOCUS52172</name>
</gene>